<dbReference type="EMBL" id="MT141968">
    <property type="protein sequence ID" value="QJA72648.1"/>
    <property type="molecule type" value="Genomic_DNA"/>
</dbReference>
<accession>A0A6M3KVE2</accession>
<sequence>MKRIINDQETELELRLIPLDGDPAPLAPRVKCMRYIYCEHQYVPRDEPVNWHCESHCGNDARCVIKD</sequence>
<gene>
    <name evidence="1" type="ORF">MM415A02659_0005</name>
    <name evidence="2" type="ORF">MM415B02229_0013</name>
</gene>
<evidence type="ECO:0000313" key="2">
    <source>
        <dbReference type="EMBL" id="QJA85375.1"/>
    </source>
</evidence>
<name>A0A6M3KVE2_9ZZZZ</name>
<proteinExistence type="predicted"/>
<reference evidence="2" key="1">
    <citation type="submission" date="2020-03" db="EMBL/GenBank/DDBJ databases">
        <title>The deep terrestrial virosphere.</title>
        <authorList>
            <person name="Holmfeldt K."/>
            <person name="Nilsson E."/>
            <person name="Simone D."/>
            <person name="Lopez-Fernandez M."/>
            <person name="Wu X."/>
            <person name="de Brujin I."/>
            <person name="Lundin D."/>
            <person name="Andersson A."/>
            <person name="Bertilsson S."/>
            <person name="Dopson M."/>
        </authorList>
    </citation>
    <scope>NUCLEOTIDE SEQUENCE</scope>
    <source>
        <strain evidence="1">MM415A02659</strain>
        <strain evidence="2">MM415B02229</strain>
    </source>
</reference>
<evidence type="ECO:0000313" key="1">
    <source>
        <dbReference type="EMBL" id="QJA72648.1"/>
    </source>
</evidence>
<dbReference type="AlphaFoldDB" id="A0A6M3KVE2"/>
<dbReference type="EMBL" id="MT142570">
    <property type="protein sequence ID" value="QJA85375.1"/>
    <property type="molecule type" value="Genomic_DNA"/>
</dbReference>
<protein>
    <submittedName>
        <fullName evidence="2">Uncharacterized protein</fullName>
    </submittedName>
</protein>
<organism evidence="2">
    <name type="scientific">viral metagenome</name>
    <dbReference type="NCBI Taxonomy" id="1070528"/>
    <lineage>
        <taxon>unclassified sequences</taxon>
        <taxon>metagenomes</taxon>
        <taxon>organismal metagenomes</taxon>
    </lineage>
</organism>